<keyword evidence="2" id="KW-0812">Transmembrane</keyword>
<feature type="transmembrane region" description="Helical" evidence="2">
    <location>
        <begin position="24"/>
        <end position="57"/>
    </location>
</feature>
<reference evidence="4" key="1">
    <citation type="journal article" date="2018" name="Front. Microbiol.">
        <title>Genome-Based Analysis Reveals the Taxonomy and Diversity of the Family Idiomarinaceae.</title>
        <authorList>
            <person name="Liu Y."/>
            <person name="Lai Q."/>
            <person name="Shao Z."/>
        </authorList>
    </citation>
    <scope>NUCLEOTIDE SEQUENCE [LARGE SCALE GENOMIC DNA]</scope>
    <source>
        <strain evidence="4">CVS-6</strain>
    </source>
</reference>
<feature type="region of interest" description="Disordered" evidence="1">
    <location>
        <begin position="78"/>
        <end position="114"/>
    </location>
</feature>
<evidence type="ECO:0000313" key="3">
    <source>
        <dbReference type="EMBL" id="RUO60235.1"/>
    </source>
</evidence>
<dbReference type="RefSeq" id="WP_126754642.1">
    <property type="nucleotide sequence ID" value="NZ_PIPY01000007.1"/>
</dbReference>
<dbReference type="AlphaFoldDB" id="A0A432YH53"/>
<evidence type="ECO:0008006" key="5">
    <source>
        <dbReference type="Google" id="ProtNLM"/>
    </source>
</evidence>
<feature type="compositionally biased region" description="Basic and acidic residues" evidence="1">
    <location>
        <begin position="104"/>
        <end position="114"/>
    </location>
</feature>
<organism evidence="3 4">
    <name type="scientific">Pseudidiomarina insulisalsae</name>
    <dbReference type="NCBI Taxonomy" id="575789"/>
    <lineage>
        <taxon>Bacteria</taxon>
        <taxon>Pseudomonadati</taxon>
        <taxon>Pseudomonadota</taxon>
        <taxon>Gammaproteobacteria</taxon>
        <taxon>Alteromonadales</taxon>
        <taxon>Idiomarinaceae</taxon>
        <taxon>Pseudidiomarina</taxon>
    </lineage>
</organism>
<accession>A0A432YH53</accession>
<protein>
    <recommendedName>
        <fullName evidence="5">DUF2371 domain-containing protein</fullName>
    </recommendedName>
</protein>
<evidence type="ECO:0000256" key="2">
    <source>
        <dbReference type="SAM" id="Phobius"/>
    </source>
</evidence>
<keyword evidence="2" id="KW-1133">Transmembrane helix</keyword>
<dbReference type="EMBL" id="PIPY01000007">
    <property type="protein sequence ID" value="RUO60235.1"/>
    <property type="molecule type" value="Genomic_DNA"/>
</dbReference>
<proteinExistence type="predicted"/>
<dbReference type="Proteomes" id="UP000288259">
    <property type="component" value="Unassembled WGS sequence"/>
</dbReference>
<sequence>MLIYIRQWQQKMKPQPGANPLVVLLSWFVFGIFLLLALGIGLIVLIVGWILLLPLMWRKRRQLKQMWQFNKAAQQAQRQAQQRYQQQREQQRDRADSSVIEGEYSVKEDDQERR</sequence>
<comment type="caution">
    <text evidence="3">The sequence shown here is derived from an EMBL/GenBank/DDBJ whole genome shotgun (WGS) entry which is preliminary data.</text>
</comment>
<name>A0A432YH53_9GAMM</name>
<evidence type="ECO:0000256" key="1">
    <source>
        <dbReference type="SAM" id="MobiDB-lite"/>
    </source>
</evidence>
<feature type="compositionally biased region" description="Low complexity" evidence="1">
    <location>
        <begin position="78"/>
        <end position="88"/>
    </location>
</feature>
<keyword evidence="4" id="KW-1185">Reference proteome</keyword>
<evidence type="ECO:0000313" key="4">
    <source>
        <dbReference type="Proteomes" id="UP000288259"/>
    </source>
</evidence>
<gene>
    <name evidence="3" type="ORF">CWI71_07435</name>
</gene>
<keyword evidence="2" id="KW-0472">Membrane</keyword>